<feature type="transmembrane region" description="Helical" evidence="1">
    <location>
        <begin position="24"/>
        <end position="45"/>
    </location>
</feature>
<evidence type="ECO:0000313" key="3">
    <source>
        <dbReference type="Proteomes" id="UP000661507"/>
    </source>
</evidence>
<dbReference type="Proteomes" id="UP000661507">
    <property type="component" value="Unassembled WGS sequence"/>
</dbReference>
<gene>
    <name evidence="2" type="ORF">GCM10011320_41850</name>
</gene>
<comment type="caution">
    <text evidence="2">The sequence shown here is derived from an EMBL/GenBank/DDBJ whole genome shotgun (WGS) entry which is preliminary data.</text>
</comment>
<protein>
    <submittedName>
        <fullName evidence="2">Uncharacterized protein</fullName>
    </submittedName>
</protein>
<reference evidence="2" key="1">
    <citation type="journal article" date="2014" name="Int. J. Syst. Evol. Microbiol.">
        <title>Complete genome sequence of Corynebacterium casei LMG S-19264T (=DSM 44701T), isolated from a smear-ripened cheese.</title>
        <authorList>
            <consortium name="US DOE Joint Genome Institute (JGI-PGF)"/>
            <person name="Walter F."/>
            <person name="Albersmeier A."/>
            <person name="Kalinowski J."/>
            <person name="Ruckert C."/>
        </authorList>
    </citation>
    <scope>NUCLEOTIDE SEQUENCE</scope>
    <source>
        <strain evidence="2">CGMCC 1.3617</strain>
    </source>
</reference>
<reference evidence="2" key="2">
    <citation type="submission" date="2020-09" db="EMBL/GenBank/DDBJ databases">
        <authorList>
            <person name="Sun Q."/>
            <person name="Zhou Y."/>
        </authorList>
    </citation>
    <scope>NUCLEOTIDE SEQUENCE</scope>
    <source>
        <strain evidence="2">CGMCC 1.3617</strain>
    </source>
</reference>
<keyword evidence="1" id="KW-0812">Transmembrane</keyword>
<evidence type="ECO:0000256" key="1">
    <source>
        <dbReference type="SAM" id="Phobius"/>
    </source>
</evidence>
<name>A0A917KUG4_9PROT</name>
<keyword evidence="1" id="KW-0472">Membrane</keyword>
<sequence>MPAVVVHALGQAEAALAAAGPRGVLLLSAPGAGGFAGAGWFLALVAEARRRHPAAACVAGLDCADAPGSALAALRAGVRVIVLDGGCPAFGAVAAAAAELGAQVLPARPPALDLGRVDPARRDTQGRLAAWLAMEVPQGSPTPPAS</sequence>
<keyword evidence="3" id="KW-1185">Reference proteome</keyword>
<keyword evidence="1" id="KW-1133">Transmembrane helix</keyword>
<accession>A0A917KUG4</accession>
<dbReference type="AlphaFoldDB" id="A0A917KUG4"/>
<proteinExistence type="predicted"/>
<organism evidence="2 3">
    <name type="scientific">Neoroseomonas lacus</name>
    <dbReference type="NCBI Taxonomy" id="287609"/>
    <lineage>
        <taxon>Bacteria</taxon>
        <taxon>Pseudomonadati</taxon>
        <taxon>Pseudomonadota</taxon>
        <taxon>Alphaproteobacteria</taxon>
        <taxon>Acetobacterales</taxon>
        <taxon>Acetobacteraceae</taxon>
        <taxon>Neoroseomonas</taxon>
    </lineage>
</organism>
<dbReference type="EMBL" id="BMKW01000010">
    <property type="protein sequence ID" value="GGJ30011.1"/>
    <property type="molecule type" value="Genomic_DNA"/>
</dbReference>
<evidence type="ECO:0000313" key="2">
    <source>
        <dbReference type="EMBL" id="GGJ30011.1"/>
    </source>
</evidence>